<feature type="compositionally biased region" description="Polar residues" evidence="2">
    <location>
        <begin position="2824"/>
        <end position="2833"/>
    </location>
</feature>
<proteinExistence type="predicted"/>
<feature type="region of interest" description="Disordered" evidence="2">
    <location>
        <begin position="1"/>
        <end position="30"/>
    </location>
</feature>
<evidence type="ECO:0008006" key="5">
    <source>
        <dbReference type="Google" id="ProtNLM"/>
    </source>
</evidence>
<feature type="coiled-coil region" evidence="1">
    <location>
        <begin position="2563"/>
        <end position="2656"/>
    </location>
</feature>
<dbReference type="Proteomes" id="UP001627154">
    <property type="component" value="Unassembled WGS sequence"/>
</dbReference>
<feature type="coiled-coil region" evidence="1">
    <location>
        <begin position="846"/>
        <end position="921"/>
    </location>
</feature>
<feature type="coiled-coil region" evidence="1">
    <location>
        <begin position="264"/>
        <end position="298"/>
    </location>
</feature>
<feature type="compositionally biased region" description="Low complexity" evidence="2">
    <location>
        <begin position="1892"/>
        <end position="1906"/>
    </location>
</feature>
<feature type="compositionally biased region" description="Basic residues" evidence="2">
    <location>
        <begin position="61"/>
        <end position="71"/>
    </location>
</feature>
<name>A0ABD2WMH7_9HYME</name>
<dbReference type="EMBL" id="JBJJXI010000096">
    <property type="protein sequence ID" value="KAL3393806.1"/>
    <property type="molecule type" value="Genomic_DNA"/>
</dbReference>
<feature type="region of interest" description="Disordered" evidence="2">
    <location>
        <begin position="59"/>
        <end position="90"/>
    </location>
</feature>
<feature type="compositionally biased region" description="Polar residues" evidence="2">
    <location>
        <begin position="2896"/>
        <end position="2916"/>
    </location>
</feature>
<feature type="region of interest" description="Disordered" evidence="2">
    <location>
        <begin position="2809"/>
        <end position="2833"/>
    </location>
</feature>
<feature type="coiled-coil region" evidence="1">
    <location>
        <begin position="1652"/>
        <end position="1787"/>
    </location>
</feature>
<feature type="region of interest" description="Disordered" evidence="2">
    <location>
        <begin position="1892"/>
        <end position="1935"/>
    </location>
</feature>
<feature type="compositionally biased region" description="Low complexity" evidence="2">
    <location>
        <begin position="78"/>
        <end position="90"/>
    </location>
</feature>
<evidence type="ECO:0000256" key="1">
    <source>
        <dbReference type="SAM" id="Coils"/>
    </source>
</evidence>
<feature type="coiled-coil region" evidence="1">
    <location>
        <begin position="2845"/>
        <end position="2879"/>
    </location>
</feature>
<feature type="region of interest" description="Disordered" evidence="2">
    <location>
        <begin position="2885"/>
        <end position="2931"/>
    </location>
</feature>
<dbReference type="PANTHER" id="PTHR43941">
    <property type="entry name" value="STRUCTURAL MAINTENANCE OF CHROMOSOMES PROTEIN 2"/>
    <property type="match status" value="1"/>
</dbReference>
<dbReference type="Gene3D" id="1.10.287.1490">
    <property type="match status" value="1"/>
</dbReference>
<gene>
    <name evidence="3" type="ORF">TKK_012042</name>
</gene>
<feature type="coiled-coil region" evidence="1">
    <location>
        <begin position="1063"/>
        <end position="1104"/>
    </location>
</feature>
<feature type="coiled-coil region" evidence="1">
    <location>
        <begin position="2467"/>
        <end position="2531"/>
    </location>
</feature>
<feature type="coiled-coil region" evidence="1">
    <location>
        <begin position="1466"/>
        <end position="1541"/>
    </location>
</feature>
<feature type="compositionally biased region" description="Low complexity" evidence="2">
    <location>
        <begin position="1924"/>
        <end position="1933"/>
    </location>
</feature>
<evidence type="ECO:0000313" key="4">
    <source>
        <dbReference type="Proteomes" id="UP001627154"/>
    </source>
</evidence>
<sequence>MWGSSKEPPGTMEAGPPQASGSKNTIELNSDQLSVEDIVLQNKQSIRRKEQELEEYANKLSRIKTRTKRSLHREDVASSDSTPKSKSDTSSILEMYADDVDDISQARTPKAKSSLLQKKLAEDRKIFEQRSKEISESKRVAEEKVKAISQQLEDYTPPVVTPVLVTSQAAHPLLEISVVQDKDNKIFELNNKITELEAYIIDLQENLKEKDSVIESKTKAVTLISADLSEKGKTTLDTLEDTKDEMRSMQENFVLIESSLRDKNENLLKQLEDKSYQISQLEEALTRLNDEIETQKKNEIINADLSRSTINTLSDTKDEMKLMQENFVLIEESLKTKNDHLLQQLEDREIKLAEAATKILNLESGLGIEKQSDLEQLSIRLEKLEAINKKLEDEKYRLQKNIAELQNNIVSGSPNDDILQEKDNKIIELENLIEEHKKSHQQIQEDLRIELQKQIEDLKNRNDELLNQLTKMDEKVQNLVTENAEVTASLTEVTKDEETIENLKKELDELNKSMIKLKAQHKTKLKNLQKQLDNFKKVSDTNAELVKLGNQVAILEEEKGNLQLSLVDFDELKASAAEWKDRIQALEGKNSSQAKEIEAHIEAIAILENQKLDLIQELYDVKQEISELEAENAESENLRVTAEMKVVDLEEQLDKLQSSLTSDAALNSEIQRLTQENERLQQKLSEATATKSSSEVGSTESFVKTGSNVDSTESFEALSADAERADLLKKIDSLTRENGALLERLIRYEEKPTSDSGSTESFEKLPENASENLSRENQESAGKLIQLEERIQHLSEENERLLTQIQIMESDIVCKEKRSLDEESTSTVEPSIDATNDVNDELLSKIDTLTSTNEKMKTSLLELEKEKKELLAQIEHLRTEQQEISANEVSNDDSESKIISLESEIQQCRNIIAEKEKLVNEIKLSLDDKDIELNNWQKQSSFYEMESAKALEQLNAKIVEYDNLLVEHESVKAASEPLIAQLNEQRNEIQNLRNQIDDLLSQISAKSMHEKELLDEYEIKLQTLTGDYETKIQGLIKQHEERESILLDERDNEIRTIKETCNVVELQDKIVKLEEQLQQKSITIASLSEEIEKLMNNSSVIEEDLFTARHQLQNLNNKLEQSKSIDEYNEILSTVNDRELTILELTDKLNRKQDNIEALTSKIESVTLENKGLREKLSVEESKFDDIHEHYQIQIEEINDLKRNKADVENMLLNLQLTHEEALQHAKNLSAELQEAYKSLELLKNKHTEDMGMLNRRLEDVIEDLQVKTQELETAQIELNEKNTQLEKCVPDDVKSHLEGQLTQLQKALAEGEEKAQAQLEKMKKYAALAKKKNLLCEELENKMKEMIEKHNVELAESQAQNQKLENVVQERDNRITELEMELKNAVNERDQVLEELDILKTNLSEAHENIEELKKEIAELNTAKESARELGVRMSVMETEYVEQRTLINTLKTENGMLLSKQAQISERLENVEKESEERRQLLEKLEKEKEIAESEPKPAESCSRCANLEAKLQEREAEIENLDNELHNSIDNLVQMQESLRMNTVTDASYNELMQRYTALMSSNEETIAKLETTLRDNEELTDRINSLQSTEAALRETIQTLESELAARRSEAVVAVASDELVTSSVTEPEIKPFDASIFGSSSVSAQTNNELEFEIQRLTNELSFRLEEQRVAFAAVEDSLRTELVQSKATIEQLSSNLHDIDARLRSANKELNTLRLQSEKLASYDAENNKLSSQLEELLKEKSELEIELASLGASDSSWSLLKKLQKTLENYNVKIGETTSELEVVKMENQQLIETQQVHIRRVIELENELKTSGDNAIISELENRVSKLSQERDLLQLQFNDAKREYEDLKESTAGLSKLQLQLDMVVQERNQLVEEIKSLRASAASQETATQQQVPQQESIESLLSGSGWDDDVTPSSIETSESSEAQLKTRVDQLEEKLKDLSYENTKLVEESKVAQVKIVRYVKKLKEYKVQLDSLQNELKTSQTMGAFDDLNAAIEEELKTQVAALEKALSEAKEDLKKAAAEKEHLTNRIDVLTAASETLAETKTKQEHELHVWQMRYKEIEMKLQSTESGTAMSQVAVESKPENKIDHESSEFEALAKQNEELEQILEDYRVKMMSSEKAAMHAKELESSYSSLQASYDKLKIDYDALRRQFEQSLMDANDQVQNERQKCELLQITLEEKTMEAENLSLKLSAAIDEKTNAVDDMSKQLSVKTEQLAELEKDKAALEACTQNLEQQLTEKQLLVDQLQGLESSIDGYITGLQEGHAEIQALQDKLRTTEAEQAKVIQDLSEEVQDLRHRLSEATKQKDEMKELTQVQLNQCEGNSETIRVDLTKELEHIQDLLNQKNVEFNELSLERETLKTNIETLTRELSVRENELLTLQTENESLRVQIQAMNSEMADVREKYETELNECEMKTQLSLINKLEEYEKVQEPELEGAKPKVEEEIPIFTFAIADNKDEELKILKAELKAKDETIEHLQYSVNESMTTKMIQALQDNVNALHNEKAALEERLFMQNQKMHELTTQLEGAHQRLQANLTEVDSTIKLQQELHSRTEEVQRLSQLLVEKENQLRAVLETQVINSDVMQDNENRLREELFEKQQQLESFEKSVNELTSEVKRLREMEAFSANMETVIEDLKKREQERSKSEDALKDELRSKEEEIKSFQTYFKESLNVRDEEVASLKRKIEQISSDHEIQLTEKSQEVEILRAEITKLIEELNNLGANKESELQSLHMQLSEKESNLEQLTAMAAEEKKQLEELTKLLEMKEQQIQGLSQQLVEKAKEHELTQHALQRHVGSTDVQAQPPIQPTKATSADSPSTANELDVALYMLHQRDMRCEELTQELMQLLEERDTLQLRLSDALRVSEQLRSHLPPTSKAMPTISSNPNQDSATQQSSENPMPSVSKEGKVEPVKEQPISHAQEALTQKLSELKTVRHNRDKTLKDDQEFRHAQQMSLLSHHEDLLKTLPPEAAARIVNANHTLSRDVQSQSSVLMNWLWGKSTPKVVHM</sequence>
<keyword evidence="4" id="KW-1185">Reference proteome</keyword>
<protein>
    <recommendedName>
        <fullName evidence="5">Protein lava lamp</fullName>
    </recommendedName>
</protein>
<feature type="coiled-coil region" evidence="1">
    <location>
        <begin position="951"/>
        <end position="1002"/>
    </location>
</feature>
<organism evidence="3 4">
    <name type="scientific">Trichogramma kaykai</name>
    <dbReference type="NCBI Taxonomy" id="54128"/>
    <lineage>
        <taxon>Eukaryota</taxon>
        <taxon>Metazoa</taxon>
        <taxon>Ecdysozoa</taxon>
        <taxon>Arthropoda</taxon>
        <taxon>Hexapoda</taxon>
        <taxon>Insecta</taxon>
        <taxon>Pterygota</taxon>
        <taxon>Neoptera</taxon>
        <taxon>Endopterygota</taxon>
        <taxon>Hymenoptera</taxon>
        <taxon>Apocrita</taxon>
        <taxon>Proctotrupomorpha</taxon>
        <taxon>Chalcidoidea</taxon>
        <taxon>Trichogrammatidae</taxon>
        <taxon>Trichogramma</taxon>
    </lineage>
</organism>
<evidence type="ECO:0000256" key="2">
    <source>
        <dbReference type="SAM" id="MobiDB-lite"/>
    </source>
</evidence>
<feature type="region of interest" description="Disordered" evidence="2">
    <location>
        <begin position="751"/>
        <end position="778"/>
    </location>
</feature>
<keyword evidence="1" id="KW-0175">Coiled coil</keyword>
<feature type="region of interest" description="Disordered" evidence="2">
    <location>
        <begin position="685"/>
        <end position="710"/>
    </location>
</feature>
<reference evidence="3 4" key="1">
    <citation type="journal article" date="2024" name="bioRxiv">
        <title>A reference genome for Trichogramma kaykai: A tiny desert-dwelling parasitoid wasp with competing sex-ratio distorters.</title>
        <authorList>
            <person name="Culotta J."/>
            <person name="Lindsey A.R."/>
        </authorList>
    </citation>
    <scope>NUCLEOTIDE SEQUENCE [LARGE SCALE GENOMIC DNA]</scope>
    <source>
        <strain evidence="3 4">KSX58</strain>
    </source>
</reference>
<comment type="caution">
    <text evidence="3">The sequence shown here is derived from an EMBL/GenBank/DDBJ whole genome shotgun (WGS) entry which is preliminary data.</text>
</comment>
<accession>A0ABD2WMH7</accession>
<dbReference type="PANTHER" id="PTHR43941:SF1">
    <property type="entry name" value="STRUCTURAL MAINTENANCE OF CHROMOSOMES PROTEIN 2"/>
    <property type="match status" value="1"/>
</dbReference>
<feature type="coiled-coil region" evidence="1">
    <location>
        <begin position="2098"/>
        <end position="2428"/>
    </location>
</feature>
<feature type="coiled-coil region" evidence="1">
    <location>
        <begin position="1142"/>
        <end position="1431"/>
    </location>
</feature>
<feature type="coiled-coil region" evidence="1">
    <location>
        <begin position="2711"/>
        <end position="2798"/>
    </location>
</feature>
<evidence type="ECO:0000313" key="3">
    <source>
        <dbReference type="EMBL" id="KAL3393806.1"/>
    </source>
</evidence>
<feature type="coiled-coil region" evidence="1">
    <location>
        <begin position="1566"/>
        <end position="1614"/>
    </location>
</feature>
<feature type="compositionally biased region" description="Polar residues" evidence="2">
    <location>
        <begin position="19"/>
        <end position="30"/>
    </location>
</feature>